<evidence type="ECO:0000256" key="6">
    <source>
        <dbReference type="ARBA" id="ARBA00023098"/>
    </source>
</evidence>
<dbReference type="Pfam" id="PF00725">
    <property type="entry name" value="3HCDH"/>
    <property type="match status" value="1"/>
</dbReference>
<accession>A0ABS6WNC7</accession>
<protein>
    <submittedName>
        <fullName evidence="11">Enoyl-CoA hydratase/isomerase family protein</fullName>
    </submittedName>
</protein>
<gene>
    <name evidence="11" type="ORF">KY465_09245</name>
</gene>
<dbReference type="InterPro" id="IPR006176">
    <property type="entry name" value="3-OHacyl-CoA_DH_NAD-bd"/>
</dbReference>
<dbReference type="InterPro" id="IPR050136">
    <property type="entry name" value="FA_oxidation_alpha_subunit"/>
</dbReference>
<evidence type="ECO:0000256" key="5">
    <source>
        <dbReference type="ARBA" id="ARBA00023002"/>
    </source>
</evidence>
<evidence type="ECO:0000259" key="10">
    <source>
        <dbReference type="Pfam" id="PF02737"/>
    </source>
</evidence>
<proteinExistence type="inferred from homology"/>
<keyword evidence="7" id="KW-0456">Lyase</keyword>
<keyword evidence="8" id="KW-0511">Multifunctional enzyme</keyword>
<organism evidence="11 12">
    <name type="scientific">Pseudohoeflea coraliihabitans</name>
    <dbReference type="NCBI Taxonomy" id="2860393"/>
    <lineage>
        <taxon>Bacteria</taxon>
        <taxon>Pseudomonadati</taxon>
        <taxon>Pseudomonadota</taxon>
        <taxon>Alphaproteobacteria</taxon>
        <taxon>Hyphomicrobiales</taxon>
        <taxon>Rhizobiaceae</taxon>
        <taxon>Pseudohoeflea</taxon>
    </lineage>
</organism>
<keyword evidence="12" id="KW-1185">Reference proteome</keyword>
<feature type="domain" description="3-hydroxyacyl-CoA dehydrogenase C-terminal" evidence="9">
    <location>
        <begin position="510"/>
        <end position="607"/>
    </location>
</feature>
<evidence type="ECO:0000313" key="11">
    <source>
        <dbReference type="EMBL" id="MBW3097464.1"/>
    </source>
</evidence>
<evidence type="ECO:0000256" key="4">
    <source>
        <dbReference type="ARBA" id="ARBA00022963"/>
    </source>
</evidence>
<name>A0ABS6WNC7_9HYPH</name>
<evidence type="ECO:0000256" key="8">
    <source>
        <dbReference type="ARBA" id="ARBA00023268"/>
    </source>
</evidence>
<keyword evidence="6" id="KW-0443">Lipid metabolism</keyword>
<evidence type="ECO:0000256" key="1">
    <source>
        <dbReference type="ARBA" id="ARBA00005005"/>
    </source>
</evidence>
<evidence type="ECO:0000256" key="7">
    <source>
        <dbReference type="ARBA" id="ARBA00023239"/>
    </source>
</evidence>
<evidence type="ECO:0000313" key="12">
    <source>
        <dbReference type="Proteomes" id="UP001430804"/>
    </source>
</evidence>
<dbReference type="Pfam" id="PF02737">
    <property type="entry name" value="3HCDH_N"/>
    <property type="match status" value="1"/>
</dbReference>
<evidence type="ECO:0000256" key="3">
    <source>
        <dbReference type="ARBA" id="ARBA00022832"/>
    </source>
</evidence>
<dbReference type="EMBL" id="JAHWQX010000002">
    <property type="protein sequence ID" value="MBW3097464.1"/>
    <property type="molecule type" value="Genomic_DNA"/>
</dbReference>
<dbReference type="Pfam" id="PF00378">
    <property type="entry name" value="ECH_1"/>
    <property type="match status" value="1"/>
</dbReference>
<dbReference type="Proteomes" id="UP001430804">
    <property type="component" value="Unassembled WGS sequence"/>
</dbReference>
<sequence length="738" mass="80636">MTDYTNFSFETDADGIALITWDMPDRSMNVFTLEVLEELDAMTDRVVAADDIKGVVFTSGKSSFSGGADLTMITAMFETAKKEMAKDPEAAQQIIFDLVGRMTWLYRKIETCGKPWVSAINGTCMGGAFELSLACHGRVAADAPSVKMALPEVKVGIFPGAGGTQRVPRLTNAQDALQMMTTGQSLDPKRAKAMGLIHEIAEPKKLVETAKAMIRDGLKPVQPWDEKGFKAPGGPVWSKQGAQLWPAASAILRRETQGNYPAATAILKSVFEGLQVPIDLGLRIEQRYFAHILQTPEARAMIRSLFISLQELNKGARRPDDVKPTKLRKIGVVGAGFMGAGIAYVTAKAGLPVVLIDREMAAAEKGKAYSENLVKKGVQRGKTSKEAGEKLLSLITPSTDYADLSDVDLVIEAVFEDREIKKAVTEAVEAHIRPSCIYASNTSTLPISGLAKNSKRAKNFIGIHFFSPVDKMMLTEIILGRRTSDKALAVALDYVAAIRKTPIVVNDTRGFFVNRCVLRYMNEAYNMLIEGVPPAMIENAAKMAGMPVGPLSLSDEVAIDLNLKIMRAAIADLGDKAVDPGHLELIETMVEKEGRLGRKNGKGFYDYPEKPAKKHLWPQLKTLYPQQDADAISIEELKARFLVTIALEAARTMEEGIVTDPREADVGTILGFGFAPYTGGALSYIDEMGAADFVALCKRLQRKYGKQFKAPKLLVEMAEKGQTFYERFDPYGSQKVAA</sequence>
<keyword evidence="3" id="KW-0276">Fatty acid metabolism</keyword>
<dbReference type="PANTHER" id="PTHR43612:SF3">
    <property type="entry name" value="TRIFUNCTIONAL ENZYME SUBUNIT ALPHA, MITOCHONDRIAL"/>
    <property type="match status" value="1"/>
</dbReference>
<comment type="caution">
    <text evidence="11">The sequence shown here is derived from an EMBL/GenBank/DDBJ whole genome shotgun (WGS) entry which is preliminary data.</text>
</comment>
<dbReference type="RefSeq" id="WP_219201372.1">
    <property type="nucleotide sequence ID" value="NZ_JAHWQX010000002.1"/>
</dbReference>
<feature type="domain" description="3-hydroxyacyl-CoA dehydrogenase NAD binding" evidence="10">
    <location>
        <begin position="329"/>
        <end position="508"/>
    </location>
</feature>
<dbReference type="InterPro" id="IPR006108">
    <property type="entry name" value="3HC_DH_C"/>
</dbReference>
<evidence type="ECO:0000259" key="9">
    <source>
        <dbReference type="Pfam" id="PF00725"/>
    </source>
</evidence>
<keyword evidence="5" id="KW-0560">Oxidoreductase</keyword>
<comment type="similarity">
    <text evidence="2">In the central section; belongs to the 3-hydroxyacyl-CoA dehydrogenase family.</text>
</comment>
<dbReference type="PANTHER" id="PTHR43612">
    <property type="entry name" value="TRIFUNCTIONAL ENZYME SUBUNIT ALPHA"/>
    <property type="match status" value="1"/>
</dbReference>
<dbReference type="InterPro" id="IPR001753">
    <property type="entry name" value="Enoyl-CoA_hydra/iso"/>
</dbReference>
<dbReference type="CDD" id="cd06558">
    <property type="entry name" value="crotonase-like"/>
    <property type="match status" value="1"/>
</dbReference>
<comment type="pathway">
    <text evidence="1">Lipid metabolism; fatty acid beta-oxidation.</text>
</comment>
<evidence type="ECO:0000256" key="2">
    <source>
        <dbReference type="ARBA" id="ARBA00007005"/>
    </source>
</evidence>
<keyword evidence="4" id="KW-0442">Lipid degradation</keyword>
<reference evidence="11" key="1">
    <citation type="submission" date="2021-07" db="EMBL/GenBank/DDBJ databases">
        <title>Pseudohoeflea marina sp. nov. a polyhydroxyalcanoate-producing bacterium.</title>
        <authorList>
            <person name="Zheng W."/>
            <person name="Yu S."/>
            <person name="Huang Y."/>
        </authorList>
    </citation>
    <scope>NUCLEOTIDE SEQUENCE</scope>
    <source>
        <strain evidence="11">DP4N28-3</strain>
    </source>
</reference>